<accession>A0A1J8Q9Y4</accession>
<comment type="caution">
    <text evidence="2">The sequence shown here is derived from an EMBL/GenBank/DDBJ whole genome shotgun (WGS) entry which is preliminary data.</text>
</comment>
<dbReference type="OrthoDB" id="10474540at2759"/>
<feature type="transmembrane region" description="Helical" evidence="1">
    <location>
        <begin position="150"/>
        <end position="171"/>
    </location>
</feature>
<feature type="transmembrane region" description="Helical" evidence="1">
    <location>
        <begin position="120"/>
        <end position="138"/>
    </location>
</feature>
<evidence type="ECO:0000256" key="1">
    <source>
        <dbReference type="SAM" id="Phobius"/>
    </source>
</evidence>
<keyword evidence="1" id="KW-1133">Transmembrane helix</keyword>
<dbReference type="EMBL" id="LVVM01005621">
    <property type="protein sequence ID" value="OJA10080.1"/>
    <property type="molecule type" value="Genomic_DNA"/>
</dbReference>
<evidence type="ECO:0000313" key="2">
    <source>
        <dbReference type="EMBL" id="OJA10080.1"/>
    </source>
</evidence>
<reference evidence="2 3" key="1">
    <citation type="submission" date="2016-03" db="EMBL/GenBank/DDBJ databases">
        <title>Comparative genomics of the ectomycorrhizal sister species Rhizopogon vinicolor and Rhizopogon vesiculosus (Basidiomycota: Boletales) reveals a divergence of the mating type B locus.</title>
        <authorList>
            <person name="Mujic A.B."/>
            <person name="Kuo A."/>
            <person name="Tritt A."/>
            <person name="Lipzen A."/>
            <person name="Chen C."/>
            <person name="Johnson J."/>
            <person name="Sharma A."/>
            <person name="Barry K."/>
            <person name="Grigoriev I.V."/>
            <person name="Spatafora J.W."/>
        </authorList>
    </citation>
    <scope>NUCLEOTIDE SEQUENCE [LARGE SCALE GENOMIC DNA]</scope>
    <source>
        <strain evidence="2 3">AM-OR11-056</strain>
    </source>
</reference>
<protein>
    <submittedName>
        <fullName evidence="2">Uncharacterized protein</fullName>
    </submittedName>
</protein>
<evidence type="ECO:0000313" key="3">
    <source>
        <dbReference type="Proteomes" id="UP000183567"/>
    </source>
</evidence>
<keyword evidence="3" id="KW-1185">Reference proteome</keyword>
<keyword evidence="1" id="KW-0472">Membrane</keyword>
<gene>
    <name evidence="2" type="ORF">AZE42_06296</name>
</gene>
<proteinExistence type="predicted"/>
<sequence>MPSEHDFTYVEGDSFPPWTDMLRGFVLAGMLIAGFIGIESWVIDVIALTTTTISSEHGFIYIEDDSFPSWTKILRGLVLGGMLNAGFIGTTVVLFIMGGLVRMMWVVLEYNSRRHVRLRVLMCLSFCLLWMLGVNVWWYEGSKGGEKWVVYGGASCWAMFFFFAVILPDLVQLAYVDFERNFRIVGNAQTASGIPDYDDAYGGLPRNYLPPPWLIHCVLWTRLVIYCNEGDLPSAWEVYALVALFIGNVISIPDSKIVQLGITASSGAQPDINAT</sequence>
<dbReference type="Proteomes" id="UP000183567">
    <property type="component" value="Unassembled WGS sequence"/>
</dbReference>
<dbReference type="AlphaFoldDB" id="A0A1J8Q9Y4"/>
<feature type="transmembrane region" description="Helical" evidence="1">
    <location>
        <begin position="82"/>
        <end position="108"/>
    </location>
</feature>
<name>A0A1J8Q9Y4_9AGAM</name>
<organism evidence="2 3">
    <name type="scientific">Rhizopogon vesiculosus</name>
    <dbReference type="NCBI Taxonomy" id="180088"/>
    <lineage>
        <taxon>Eukaryota</taxon>
        <taxon>Fungi</taxon>
        <taxon>Dikarya</taxon>
        <taxon>Basidiomycota</taxon>
        <taxon>Agaricomycotina</taxon>
        <taxon>Agaricomycetes</taxon>
        <taxon>Agaricomycetidae</taxon>
        <taxon>Boletales</taxon>
        <taxon>Suillineae</taxon>
        <taxon>Rhizopogonaceae</taxon>
        <taxon>Rhizopogon</taxon>
    </lineage>
</organism>
<feature type="transmembrane region" description="Helical" evidence="1">
    <location>
        <begin position="20"/>
        <end position="38"/>
    </location>
</feature>
<keyword evidence="1" id="KW-0812">Transmembrane</keyword>